<dbReference type="Proteomes" id="UP000006591">
    <property type="component" value="Chromosome 4"/>
</dbReference>
<evidence type="ECO:0000313" key="3">
    <source>
        <dbReference type="EnsemblPlants" id="ONIVA04G12400.1"/>
    </source>
</evidence>
<feature type="compositionally biased region" description="Acidic residues" evidence="1">
    <location>
        <begin position="245"/>
        <end position="258"/>
    </location>
</feature>
<keyword evidence="2" id="KW-0812">Transmembrane</keyword>
<proteinExistence type="predicted"/>
<keyword evidence="4" id="KW-1185">Reference proteome</keyword>
<dbReference type="AlphaFoldDB" id="A0A0E0H1G7"/>
<evidence type="ECO:0000256" key="1">
    <source>
        <dbReference type="SAM" id="MobiDB-lite"/>
    </source>
</evidence>
<feature type="region of interest" description="Disordered" evidence="1">
    <location>
        <begin position="235"/>
        <end position="259"/>
    </location>
</feature>
<name>A0A0E0H1G7_ORYNI</name>
<dbReference type="InterPro" id="IPR021924">
    <property type="entry name" value="DUF3537"/>
</dbReference>
<dbReference type="PANTHER" id="PTHR31963">
    <property type="entry name" value="RAS GUANINE NUCLEOTIDE EXCHANGE FACTOR K"/>
    <property type="match status" value="1"/>
</dbReference>
<dbReference type="OMA" id="HMRIREQ"/>
<dbReference type="HOGENOM" id="CLU_051432_1_0_1"/>
<feature type="transmembrane region" description="Helical" evidence="2">
    <location>
        <begin position="131"/>
        <end position="151"/>
    </location>
</feature>
<evidence type="ECO:0000256" key="2">
    <source>
        <dbReference type="SAM" id="Phobius"/>
    </source>
</evidence>
<sequence>MTDTASPAAAREAMIEPASTPLLRRRGSYTRSMSHARDELGSFRSCLRWMCVEHSDGSSAVASWLVFTLLAVAVPAAARAALPRRAYDGQILRMTGFARDFGQCADVADVLRQHRRIREQLRRISHRYRKFIVSCLLLVTASQFSALLAATRPHAQVNIATSGELALCSLSLVTGLLICLHSAAKITHKTQAITSVAAQWHADATINSQERDHENPRTPIKASSYLHAAGPVVPQPAPNASSSGDESEDETSPSDDGLDGTKIVSFHATHISFQKRQALVTYLENNRAGITVFGFVVDRTWLHALFMIEFSLVMWLLGKTIGIS</sequence>
<feature type="transmembrane region" description="Helical" evidence="2">
    <location>
        <begin position="157"/>
        <end position="180"/>
    </location>
</feature>
<feature type="transmembrane region" description="Helical" evidence="2">
    <location>
        <begin position="300"/>
        <end position="318"/>
    </location>
</feature>
<keyword evidence="2" id="KW-0472">Membrane</keyword>
<accession>A0A0E0H1G7</accession>
<dbReference type="Gramene" id="ONIVA04G12400.1">
    <property type="protein sequence ID" value="ONIVA04G12400.1"/>
    <property type="gene ID" value="ONIVA04G12400"/>
</dbReference>
<organism evidence="3">
    <name type="scientific">Oryza nivara</name>
    <name type="common">Indian wild rice</name>
    <name type="synonym">Oryza sativa f. spontanea</name>
    <dbReference type="NCBI Taxonomy" id="4536"/>
    <lineage>
        <taxon>Eukaryota</taxon>
        <taxon>Viridiplantae</taxon>
        <taxon>Streptophyta</taxon>
        <taxon>Embryophyta</taxon>
        <taxon>Tracheophyta</taxon>
        <taxon>Spermatophyta</taxon>
        <taxon>Magnoliopsida</taxon>
        <taxon>Liliopsida</taxon>
        <taxon>Poales</taxon>
        <taxon>Poaceae</taxon>
        <taxon>BOP clade</taxon>
        <taxon>Oryzoideae</taxon>
        <taxon>Oryzeae</taxon>
        <taxon>Oryzinae</taxon>
        <taxon>Oryza</taxon>
    </lineage>
</organism>
<dbReference type="eggNOG" id="ENOG502QS17">
    <property type="taxonomic scope" value="Eukaryota"/>
</dbReference>
<keyword evidence="2" id="KW-1133">Transmembrane helix</keyword>
<dbReference type="STRING" id="4536.A0A0E0H1G7"/>
<reference evidence="3" key="2">
    <citation type="submission" date="2018-04" db="EMBL/GenBank/DDBJ databases">
        <title>OnivRS2 (Oryza nivara Reference Sequence Version 2).</title>
        <authorList>
            <person name="Zhang J."/>
            <person name="Kudrna D."/>
            <person name="Lee S."/>
            <person name="Talag J."/>
            <person name="Rajasekar S."/>
            <person name="Welchert J."/>
            <person name="Hsing Y.-I."/>
            <person name="Wing R.A."/>
        </authorList>
    </citation>
    <scope>NUCLEOTIDE SEQUENCE [LARGE SCALE GENOMIC DNA]</scope>
    <source>
        <strain evidence="3">SL10</strain>
    </source>
</reference>
<reference evidence="3" key="1">
    <citation type="submission" date="2015-04" db="UniProtKB">
        <authorList>
            <consortium name="EnsemblPlants"/>
        </authorList>
    </citation>
    <scope>IDENTIFICATION</scope>
    <source>
        <strain evidence="3">SL10</strain>
    </source>
</reference>
<dbReference type="PANTHER" id="PTHR31963:SF10">
    <property type="entry name" value="F11F12.5 PROTEIN"/>
    <property type="match status" value="1"/>
</dbReference>
<dbReference type="EnsemblPlants" id="ONIVA04G12400.1">
    <property type="protein sequence ID" value="ONIVA04G12400.1"/>
    <property type="gene ID" value="ONIVA04G12400"/>
</dbReference>
<feature type="transmembrane region" description="Helical" evidence="2">
    <location>
        <begin position="62"/>
        <end position="82"/>
    </location>
</feature>
<dbReference type="Pfam" id="PF12056">
    <property type="entry name" value="DUF3537"/>
    <property type="match status" value="2"/>
</dbReference>
<protein>
    <submittedName>
        <fullName evidence="3">Uncharacterized protein</fullName>
    </submittedName>
</protein>
<evidence type="ECO:0000313" key="4">
    <source>
        <dbReference type="Proteomes" id="UP000006591"/>
    </source>
</evidence>